<comment type="caution">
    <text evidence="2">The sequence shown here is derived from an EMBL/GenBank/DDBJ whole genome shotgun (WGS) entry which is preliminary data.</text>
</comment>
<dbReference type="AlphaFoldDB" id="A0A103YK22"/>
<feature type="transmembrane region" description="Helical" evidence="1">
    <location>
        <begin position="7"/>
        <end position="29"/>
    </location>
</feature>
<dbReference type="EMBL" id="LEKV01001018">
    <property type="protein sequence ID" value="KVI10493.1"/>
    <property type="molecule type" value="Genomic_DNA"/>
</dbReference>
<dbReference type="Proteomes" id="UP000243975">
    <property type="component" value="Unassembled WGS sequence"/>
</dbReference>
<evidence type="ECO:0000313" key="3">
    <source>
        <dbReference type="Proteomes" id="UP000243975"/>
    </source>
</evidence>
<evidence type="ECO:0000313" key="2">
    <source>
        <dbReference type="EMBL" id="KVI10493.1"/>
    </source>
</evidence>
<evidence type="ECO:0000256" key="1">
    <source>
        <dbReference type="SAM" id="Phobius"/>
    </source>
</evidence>
<keyword evidence="1" id="KW-0812">Transmembrane</keyword>
<keyword evidence="1" id="KW-0472">Membrane</keyword>
<dbReference type="Gramene" id="KVI10493">
    <property type="protein sequence ID" value="KVI10493"/>
    <property type="gene ID" value="Ccrd_011083"/>
</dbReference>
<sequence length="121" mass="13846">MIIDQDALRAFFITFVLVASLSLLFVLILNFCTQWFENPGVIVQDTEMDIEMRIRAPPPTTTIHRVITSGVRQQAAVAADESHDHLPAMEEQEYKSSSRRDDKCVICLEEFKEMESIQNVD</sequence>
<proteinExistence type="predicted"/>
<keyword evidence="1" id="KW-1133">Transmembrane helix</keyword>
<gene>
    <name evidence="2" type="ORF">Ccrd_011083</name>
</gene>
<protein>
    <submittedName>
        <fullName evidence="2">Uncharacterized protein</fullName>
    </submittedName>
</protein>
<name>A0A103YK22_CYNCS</name>
<reference evidence="2 3" key="1">
    <citation type="journal article" date="2016" name="Sci. Rep.">
        <title>The genome sequence of the outbreeding globe artichoke constructed de novo incorporating a phase-aware low-pass sequencing strategy of F1 progeny.</title>
        <authorList>
            <person name="Scaglione D."/>
            <person name="Reyes-Chin-Wo S."/>
            <person name="Acquadro A."/>
            <person name="Froenicke L."/>
            <person name="Portis E."/>
            <person name="Beitel C."/>
            <person name="Tirone M."/>
            <person name="Mauro R."/>
            <person name="Lo Monaco A."/>
            <person name="Mauromicale G."/>
            <person name="Faccioli P."/>
            <person name="Cattivelli L."/>
            <person name="Rieseberg L."/>
            <person name="Michelmore R."/>
            <person name="Lanteri S."/>
        </authorList>
    </citation>
    <scope>NUCLEOTIDE SEQUENCE [LARGE SCALE GENOMIC DNA]</scope>
    <source>
        <strain evidence="2">2C</strain>
    </source>
</reference>
<keyword evidence="3" id="KW-1185">Reference proteome</keyword>
<accession>A0A103YK22</accession>
<organism evidence="2 3">
    <name type="scientific">Cynara cardunculus var. scolymus</name>
    <name type="common">Globe artichoke</name>
    <name type="synonym">Cynara scolymus</name>
    <dbReference type="NCBI Taxonomy" id="59895"/>
    <lineage>
        <taxon>Eukaryota</taxon>
        <taxon>Viridiplantae</taxon>
        <taxon>Streptophyta</taxon>
        <taxon>Embryophyta</taxon>
        <taxon>Tracheophyta</taxon>
        <taxon>Spermatophyta</taxon>
        <taxon>Magnoliopsida</taxon>
        <taxon>eudicotyledons</taxon>
        <taxon>Gunneridae</taxon>
        <taxon>Pentapetalae</taxon>
        <taxon>asterids</taxon>
        <taxon>campanulids</taxon>
        <taxon>Asterales</taxon>
        <taxon>Asteraceae</taxon>
        <taxon>Carduoideae</taxon>
        <taxon>Cardueae</taxon>
        <taxon>Carduinae</taxon>
        <taxon>Cynara</taxon>
    </lineage>
</organism>